<keyword evidence="7 8" id="KW-0472">Membrane</keyword>
<keyword evidence="3" id="KW-1003">Cell membrane</keyword>
<dbReference type="InterPro" id="IPR004501">
    <property type="entry name" value="PTS_EIIC_3"/>
</dbReference>
<dbReference type="PANTHER" id="PTHR33989">
    <property type="match status" value="1"/>
</dbReference>
<dbReference type="InterPro" id="IPR003352">
    <property type="entry name" value="PTS_EIIC"/>
</dbReference>
<accession>A0A0R1UA39</accession>
<dbReference type="PROSITE" id="PS51105">
    <property type="entry name" value="PTS_EIIC_TYPE_3"/>
    <property type="match status" value="1"/>
</dbReference>
<dbReference type="STRING" id="1423783.FC50_GL000647"/>
<keyword evidence="4" id="KW-0762">Sugar transport</keyword>
<dbReference type="InterPro" id="IPR051088">
    <property type="entry name" value="PTS_Sugar-EIIC/EIIB"/>
</dbReference>
<feature type="transmembrane region" description="Helical" evidence="8">
    <location>
        <begin position="243"/>
        <end position="262"/>
    </location>
</feature>
<evidence type="ECO:0000256" key="3">
    <source>
        <dbReference type="ARBA" id="ARBA00022475"/>
    </source>
</evidence>
<feature type="transmembrane region" description="Helical" evidence="8">
    <location>
        <begin position="101"/>
        <end position="121"/>
    </location>
</feature>
<dbReference type="Proteomes" id="UP000051922">
    <property type="component" value="Unassembled WGS sequence"/>
</dbReference>
<evidence type="ECO:0000256" key="6">
    <source>
        <dbReference type="ARBA" id="ARBA00022989"/>
    </source>
</evidence>
<dbReference type="PATRIC" id="fig|1423783.4.peg.670"/>
<name>A0A0R1UA39_9LACO</name>
<keyword evidence="5 8" id="KW-0812">Transmembrane</keyword>
<dbReference type="GO" id="GO:0009401">
    <property type="term" value="P:phosphoenolpyruvate-dependent sugar phosphotransferase system"/>
    <property type="evidence" value="ECO:0007669"/>
    <property type="project" value="InterPro"/>
</dbReference>
<keyword evidence="2" id="KW-0813">Transport</keyword>
<feature type="transmembrane region" description="Helical" evidence="8">
    <location>
        <begin position="133"/>
        <end position="153"/>
    </location>
</feature>
<evidence type="ECO:0000313" key="10">
    <source>
        <dbReference type="EMBL" id="KRL86683.1"/>
    </source>
</evidence>
<dbReference type="AlphaFoldDB" id="A0A0R1UA39"/>
<dbReference type="EMBL" id="AZFJ01000040">
    <property type="protein sequence ID" value="KRL86683.1"/>
    <property type="molecule type" value="Genomic_DNA"/>
</dbReference>
<evidence type="ECO:0000313" key="11">
    <source>
        <dbReference type="Proteomes" id="UP000051922"/>
    </source>
</evidence>
<feature type="domain" description="PTS EIIC type-3" evidence="9">
    <location>
        <begin position="1"/>
        <end position="368"/>
    </location>
</feature>
<evidence type="ECO:0000256" key="1">
    <source>
        <dbReference type="ARBA" id="ARBA00004651"/>
    </source>
</evidence>
<dbReference type="Pfam" id="PF02378">
    <property type="entry name" value="PTS_EIIC"/>
    <property type="match status" value="1"/>
</dbReference>
<gene>
    <name evidence="10" type="ORF">FC50_GL000647</name>
</gene>
<organism evidence="10 11">
    <name type="scientific">Lacticaseibacillus pantheris DSM 15945 = JCM 12539 = NBRC 106106</name>
    <dbReference type="NCBI Taxonomy" id="1423783"/>
    <lineage>
        <taxon>Bacteria</taxon>
        <taxon>Bacillati</taxon>
        <taxon>Bacillota</taxon>
        <taxon>Bacilli</taxon>
        <taxon>Lactobacillales</taxon>
        <taxon>Lactobacillaceae</taxon>
        <taxon>Lacticaseibacillus</taxon>
    </lineage>
</organism>
<dbReference type="GO" id="GO:0005886">
    <property type="term" value="C:plasma membrane"/>
    <property type="evidence" value="ECO:0007669"/>
    <property type="project" value="UniProtKB-SubCell"/>
</dbReference>
<sequence>MGTWVRALTLSTFSRDGFFAQIYNLPNHIPYFNTIHNGLNVVGTFTIGIVALALAYFMALNVTALHGRPQYAAAITSTVSFLILNATVSNAGVVGINLPNLGIRGVFASVLLGTVVGWLFSHDWHLKRKVGPVPVTALLALITAASALLRLALYELASSGLTGIIYSTTSLITGRSSHAIIRIAANTSLNNLLSWFGVPGPINPLNPALANTQSSANLEYALAHASLNNVPYPVSMGTVYQPFAMFGGVGMTLGLIIAILWVSRQRQHRRLAKVALVPIIINVGTPMFLGYPLLLNPIMLIPYMVAPMASMTLAWAAIKTHIMPAAVYNVPGTAPGPFQAFLGTNGSWAALVVALLCLALSVLIYLPFVRIADRAAQQIQNGGEYDD</sequence>
<feature type="transmembrane region" description="Helical" evidence="8">
    <location>
        <begin position="274"/>
        <end position="294"/>
    </location>
</feature>
<feature type="transmembrane region" description="Helical" evidence="8">
    <location>
        <begin position="348"/>
        <end position="368"/>
    </location>
</feature>
<proteinExistence type="predicted"/>
<reference evidence="10 11" key="1">
    <citation type="journal article" date="2015" name="Genome Announc.">
        <title>Expanding the biotechnology potential of lactobacilli through comparative genomics of 213 strains and associated genera.</title>
        <authorList>
            <person name="Sun Z."/>
            <person name="Harris H.M."/>
            <person name="McCann A."/>
            <person name="Guo C."/>
            <person name="Argimon S."/>
            <person name="Zhang W."/>
            <person name="Yang X."/>
            <person name="Jeffery I.B."/>
            <person name="Cooney J.C."/>
            <person name="Kagawa T.F."/>
            <person name="Liu W."/>
            <person name="Song Y."/>
            <person name="Salvetti E."/>
            <person name="Wrobel A."/>
            <person name="Rasinkangas P."/>
            <person name="Parkhill J."/>
            <person name="Rea M.C."/>
            <person name="O'Sullivan O."/>
            <person name="Ritari J."/>
            <person name="Douillard F.P."/>
            <person name="Paul Ross R."/>
            <person name="Yang R."/>
            <person name="Briner A.E."/>
            <person name="Felis G.E."/>
            <person name="de Vos W.M."/>
            <person name="Barrangou R."/>
            <person name="Klaenhammer T.R."/>
            <person name="Caufield P.W."/>
            <person name="Cui Y."/>
            <person name="Zhang H."/>
            <person name="O'Toole P.W."/>
        </authorList>
    </citation>
    <scope>NUCLEOTIDE SEQUENCE [LARGE SCALE GENOMIC DNA]</scope>
    <source>
        <strain evidence="10 11">DSM 15945</strain>
    </source>
</reference>
<evidence type="ECO:0000256" key="8">
    <source>
        <dbReference type="SAM" id="Phobius"/>
    </source>
</evidence>
<evidence type="ECO:0000256" key="5">
    <source>
        <dbReference type="ARBA" id="ARBA00022692"/>
    </source>
</evidence>
<dbReference type="PANTHER" id="PTHR33989:SF4">
    <property type="entry name" value="PTS SYSTEM N,N'-DIACETYLCHITOBIOSE-SPECIFIC EIIC COMPONENT"/>
    <property type="match status" value="1"/>
</dbReference>
<comment type="caution">
    <text evidence="10">The sequence shown here is derived from an EMBL/GenBank/DDBJ whole genome shotgun (WGS) entry which is preliminary data.</text>
</comment>
<feature type="transmembrane region" description="Helical" evidence="8">
    <location>
        <begin position="39"/>
        <end position="59"/>
    </location>
</feature>
<comment type="subcellular location">
    <subcellularLocation>
        <location evidence="1">Cell membrane</location>
        <topology evidence="1">Multi-pass membrane protein</topology>
    </subcellularLocation>
</comment>
<evidence type="ECO:0000256" key="4">
    <source>
        <dbReference type="ARBA" id="ARBA00022597"/>
    </source>
</evidence>
<feature type="transmembrane region" description="Helical" evidence="8">
    <location>
        <begin position="71"/>
        <end position="89"/>
    </location>
</feature>
<evidence type="ECO:0000259" key="9">
    <source>
        <dbReference type="PROSITE" id="PS51105"/>
    </source>
</evidence>
<evidence type="ECO:0000256" key="7">
    <source>
        <dbReference type="ARBA" id="ARBA00023136"/>
    </source>
</evidence>
<protein>
    <submittedName>
        <fullName evidence="10">Cellobiose-specific PTS system IIC component</fullName>
    </submittedName>
</protein>
<keyword evidence="6 8" id="KW-1133">Transmembrane helix</keyword>
<dbReference type="GO" id="GO:0008982">
    <property type="term" value="F:protein-N(PI)-phosphohistidine-sugar phosphotransferase activity"/>
    <property type="evidence" value="ECO:0007669"/>
    <property type="project" value="InterPro"/>
</dbReference>
<keyword evidence="11" id="KW-1185">Reference proteome</keyword>
<evidence type="ECO:0000256" key="2">
    <source>
        <dbReference type="ARBA" id="ARBA00022448"/>
    </source>
</evidence>